<dbReference type="InterPro" id="IPR016032">
    <property type="entry name" value="Sig_transdc_resp-reg_C-effctor"/>
</dbReference>
<dbReference type="PROSITE" id="PS50043">
    <property type="entry name" value="HTH_LUXR_2"/>
    <property type="match status" value="1"/>
</dbReference>
<proteinExistence type="predicted"/>
<reference evidence="6 7" key="1">
    <citation type="submission" date="2020-05" db="EMBL/GenBank/DDBJ databases">
        <authorList>
            <person name="Khan S.A."/>
            <person name="Jeon C.O."/>
            <person name="Chun B.H."/>
        </authorList>
    </citation>
    <scope>NUCLEOTIDE SEQUENCE [LARGE SCALE GENOMIC DNA]</scope>
    <source>
        <strain evidence="6 7">B156</strain>
    </source>
</reference>
<evidence type="ECO:0000256" key="1">
    <source>
        <dbReference type="ARBA" id="ARBA00023015"/>
    </source>
</evidence>
<feature type="domain" description="HTH luxR-type" evidence="5">
    <location>
        <begin position="21"/>
        <end position="86"/>
    </location>
</feature>
<sequence length="115" mass="12149">MAAVANGMRYMNMSVARRMADSLTRATLTSREIEVLNLVAHGQPNKAIARQLRIELGTVKSHMSAIMAKLGATSRTHAARIAAARGLVEEGVASAPAPRSSHAAGPERSLQFVAS</sequence>
<dbReference type="EMBL" id="JABFCS010000001">
    <property type="protein sequence ID" value="NNU42009.1"/>
    <property type="molecule type" value="Genomic_DNA"/>
</dbReference>
<name>A0A849KJS8_9BURK</name>
<dbReference type="PRINTS" id="PR00038">
    <property type="entry name" value="HTHLUXR"/>
</dbReference>
<gene>
    <name evidence="6" type="ORF">HK415_00800</name>
</gene>
<dbReference type="SUPFAM" id="SSF46894">
    <property type="entry name" value="C-terminal effector domain of the bipartite response regulators"/>
    <property type="match status" value="1"/>
</dbReference>
<dbReference type="PROSITE" id="PS00622">
    <property type="entry name" value="HTH_LUXR_1"/>
    <property type="match status" value="1"/>
</dbReference>
<dbReference type="InterPro" id="IPR000792">
    <property type="entry name" value="Tscrpt_reg_LuxR_C"/>
</dbReference>
<reference evidence="6 7" key="2">
    <citation type="submission" date="2020-06" db="EMBL/GenBank/DDBJ databases">
        <title>Ramlibacter rhizophilus sp. nov., isolated from rhizosphere soil of national flower Mugunghwa from South Korea.</title>
        <authorList>
            <person name="Zheng-Fei Y."/>
            <person name="Huan T."/>
        </authorList>
    </citation>
    <scope>NUCLEOTIDE SEQUENCE [LARGE SCALE GENOMIC DNA]</scope>
    <source>
        <strain evidence="6 7">B156</strain>
    </source>
</reference>
<dbReference type="GO" id="GO:0006355">
    <property type="term" value="P:regulation of DNA-templated transcription"/>
    <property type="evidence" value="ECO:0007669"/>
    <property type="project" value="InterPro"/>
</dbReference>
<comment type="caution">
    <text evidence="6">The sequence shown here is derived from an EMBL/GenBank/DDBJ whole genome shotgun (WGS) entry which is preliminary data.</text>
</comment>
<dbReference type="PANTHER" id="PTHR44688">
    <property type="entry name" value="DNA-BINDING TRANSCRIPTIONAL ACTIVATOR DEVR_DOSR"/>
    <property type="match status" value="1"/>
</dbReference>
<keyword evidence="2" id="KW-0238">DNA-binding</keyword>
<dbReference type="RefSeq" id="WP_171556417.1">
    <property type="nucleotide sequence ID" value="NZ_JABFCS010000001.1"/>
</dbReference>
<dbReference type="SMART" id="SM00421">
    <property type="entry name" value="HTH_LUXR"/>
    <property type="match status" value="1"/>
</dbReference>
<evidence type="ECO:0000256" key="3">
    <source>
        <dbReference type="ARBA" id="ARBA00023163"/>
    </source>
</evidence>
<dbReference type="AlphaFoldDB" id="A0A849KJS8"/>
<evidence type="ECO:0000313" key="6">
    <source>
        <dbReference type="EMBL" id="NNU42009.1"/>
    </source>
</evidence>
<feature type="region of interest" description="Disordered" evidence="4">
    <location>
        <begin position="93"/>
        <end position="115"/>
    </location>
</feature>
<feature type="compositionally biased region" description="Low complexity" evidence="4">
    <location>
        <begin position="93"/>
        <end position="106"/>
    </location>
</feature>
<evidence type="ECO:0000259" key="5">
    <source>
        <dbReference type="PROSITE" id="PS50043"/>
    </source>
</evidence>
<dbReference type="Proteomes" id="UP000552954">
    <property type="component" value="Unassembled WGS sequence"/>
</dbReference>
<dbReference type="Pfam" id="PF00196">
    <property type="entry name" value="GerE"/>
    <property type="match status" value="1"/>
</dbReference>
<protein>
    <submittedName>
        <fullName evidence="6">Response regulator transcription factor</fullName>
    </submittedName>
</protein>
<keyword evidence="3" id="KW-0804">Transcription</keyword>
<accession>A0A849KJS8</accession>
<dbReference type="GO" id="GO:0003677">
    <property type="term" value="F:DNA binding"/>
    <property type="evidence" value="ECO:0007669"/>
    <property type="project" value="UniProtKB-KW"/>
</dbReference>
<dbReference type="PANTHER" id="PTHR44688:SF16">
    <property type="entry name" value="DNA-BINDING TRANSCRIPTIONAL ACTIVATOR DEVR_DOSR"/>
    <property type="match status" value="1"/>
</dbReference>
<evidence type="ECO:0000256" key="4">
    <source>
        <dbReference type="SAM" id="MobiDB-lite"/>
    </source>
</evidence>
<dbReference type="Gene3D" id="1.10.10.10">
    <property type="entry name" value="Winged helix-like DNA-binding domain superfamily/Winged helix DNA-binding domain"/>
    <property type="match status" value="1"/>
</dbReference>
<dbReference type="InterPro" id="IPR036388">
    <property type="entry name" value="WH-like_DNA-bd_sf"/>
</dbReference>
<dbReference type="CDD" id="cd06170">
    <property type="entry name" value="LuxR_C_like"/>
    <property type="match status" value="1"/>
</dbReference>
<keyword evidence="7" id="KW-1185">Reference proteome</keyword>
<keyword evidence="1" id="KW-0805">Transcription regulation</keyword>
<organism evidence="6 7">
    <name type="scientific">Ramlibacter montanisoli</name>
    <dbReference type="NCBI Taxonomy" id="2732512"/>
    <lineage>
        <taxon>Bacteria</taxon>
        <taxon>Pseudomonadati</taxon>
        <taxon>Pseudomonadota</taxon>
        <taxon>Betaproteobacteria</taxon>
        <taxon>Burkholderiales</taxon>
        <taxon>Comamonadaceae</taxon>
        <taxon>Ramlibacter</taxon>
    </lineage>
</organism>
<evidence type="ECO:0000313" key="7">
    <source>
        <dbReference type="Proteomes" id="UP000552954"/>
    </source>
</evidence>
<evidence type="ECO:0000256" key="2">
    <source>
        <dbReference type="ARBA" id="ARBA00023125"/>
    </source>
</evidence>